<gene>
    <name evidence="2" type="ORF">MtrDRAFT_AC149032g25v2</name>
</gene>
<evidence type="ECO:0000256" key="1">
    <source>
        <dbReference type="SAM" id="SignalP"/>
    </source>
</evidence>
<sequence length="144" mass="16621">MARIRDLLIVVNCCMTLWTAGVSSSKHLSLPFRLKPKYAIIKQRRLQPKADLCCESEAQIGTLICAATVSQSVQRILLKENQKSVRRKEWLYRFKNYFLKSGKFVEFVVLAISKSEFEVNIDECYDQLLRKNDVGEDEVVGMNE</sequence>
<proteinExistence type="predicted"/>
<keyword evidence="1" id="KW-0732">Signal</keyword>
<evidence type="ECO:0000313" key="2">
    <source>
        <dbReference type="EMBL" id="ABD28594.2"/>
    </source>
</evidence>
<feature type="chain" id="PRO_5004209741" evidence="1">
    <location>
        <begin position="25"/>
        <end position="144"/>
    </location>
</feature>
<reference evidence="2" key="1">
    <citation type="submission" date="2004-08" db="EMBL/GenBank/DDBJ databases">
        <authorList>
            <person name="Town C.D."/>
        </authorList>
    </citation>
    <scope>NUCLEOTIDE SEQUENCE</scope>
</reference>
<feature type="signal peptide" evidence="1">
    <location>
        <begin position="1"/>
        <end position="24"/>
    </location>
</feature>
<accession>Q2HV24</accession>
<protein>
    <submittedName>
        <fullName evidence="2">Uncharacterized protein</fullName>
    </submittedName>
</protein>
<dbReference type="AlphaFoldDB" id="Q2HV24"/>
<name>Q2HV24_MEDTR</name>
<reference evidence="2" key="2">
    <citation type="submission" date="2007-03" db="EMBL/GenBank/DDBJ databases">
        <authorList>
            <consortium name="The International Medicago Genome Annotation Group"/>
        </authorList>
    </citation>
    <scope>NUCLEOTIDE SEQUENCE</scope>
</reference>
<dbReference type="EMBL" id="AC149032">
    <property type="protein sequence ID" value="ABD28594.2"/>
    <property type="molecule type" value="Genomic_DNA"/>
</dbReference>
<organism evidence="2">
    <name type="scientific">Medicago truncatula</name>
    <name type="common">Barrel medic</name>
    <name type="synonym">Medicago tribuloides</name>
    <dbReference type="NCBI Taxonomy" id="3880"/>
    <lineage>
        <taxon>Eukaryota</taxon>
        <taxon>Viridiplantae</taxon>
        <taxon>Streptophyta</taxon>
        <taxon>Embryophyta</taxon>
        <taxon>Tracheophyta</taxon>
        <taxon>Spermatophyta</taxon>
        <taxon>Magnoliopsida</taxon>
        <taxon>eudicotyledons</taxon>
        <taxon>Gunneridae</taxon>
        <taxon>Pentapetalae</taxon>
        <taxon>rosids</taxon>
        <taxon>fabids</taxon>
        <taxon>Fabales</taxon>
        <taxon>Fabaceae</taxon>
        <taxon>Papilionoideae</taxon>
        <taxon>50 kb inversion clade</taxon>
        <taxon>NPAAA clade</taxon>
        <taxon>Hologalegina</taxon>
        <taxon>IRL clade</taxon>
        <taxon>Trifolieae</taxon>
        <taxon>Medicago</taxon>
    </lineage>
</organism>